<evidence type="ECO:0000259" key="7">
    <source>
        <dbReference type="Pfam" id="PF20238"/>
    </source>
</evidence>
<feature type="transmembrane region" description="Helical" evidence="5">
    <location>
        <begin position="521"/>
        <end position="540"/>
    </location>
</feature>
<evidence type="ECO:0000256" key="1">
    <source>
        <dbReference type="ARBA" id="ARBA00004141"/>
    </source>
</evidence>
<evidence type="ECO:0000256" key="4">
    <source>
        <dbReference type="ARBA" id="ARBA00023136"/>
    </source>
</evidence>
<protein>
    <recommendedName>
        <fullName evidence="7">Copper acquisition factor BIM1-like domain-containing protein</fullName>
    </recommendedName>
</protein>
<dbReference type="GO" id="GO:0016020">
    <property type="term" value="C:membrane"/>
    <property type="evidence" value="ECO:0007669"/>
    <property type="project" value="UniProtKB-SubCell"/>
</dbReference>
<feature type="domain" description="Copper acquisition factor BIM1-like" evidence="7">
    <location>
        <begin position="30"/>
        <end position="170"/>
    </location>
</feature>
<feature type="transmembrane region" description="Helical" evidence="5">
    <location>
        <begin position="485"/>
        <end position="509"/>
    </location>
</feature>
<feature type="signal peptide" evidence="6">
    <location>
        <begin position="1"/>
        <end position="18"/>
    </location>
</feature>
<feature type="transmembrane region" description="Helical" evidence="5">
    <location>
        <begin position="349"/>
        <end position="370"/>
    </location>
</feature>
<dbReference type="PANTHER" id="PTHR31465:SF1">
    <property type="entry name" value="PROTEIN RTA1-RELATED"/>
    <property type="match status" value="1"/>
</dbReference>
<name>A0AAD9FSR9_PAPLA</name>
<keyword evidence="9" id="KW-1185">Reference proteome</keyword>
<evidence type="ECO:0000256" key="6">
    <source>
        <dbReference type="SAM" id="SignalP"/>
    </source>
</evidence>
<organism evidence="8 9">
    <name type="scientific">Papiliotrema laurentii</name>
    <name type="common">Cryptococcus laurentii</name>
    <dbReference type="NCBI Taxonomy" id="5418"/>
    <lineage>
        <taxon>Eukaryota</taxon>
        <taxon>Fungi</taxon>
        <taxon>Dikarya</taxon>
        <taxon>Basidiomycota</taxon>
        <taxon>Agaricomycotina</taxon>
        <taxon>Tremellomycetes</taxon>
        <taxon>Tremellales</taxon>
        <taxon>Rhynchogastremaceae</taxon>
        <taxon>Papiliotrema</taxon>
    </lineage>
</organism>
<dbReference type="InterPro" id="IPR007568">
    <property type="entry name" value="RTA1"/>
</dbReference>
<feature type="transmembrane region" description="Helical" evidence="5">
    <location>
        <begin position="438"/>
        <end position="464"/>
    </location>
</feature>
<evidence type="ECO:0000256" key="3">
    <source>
        <dbReference type="ARBA" id="ARBA00022989"/>
    </source>
</evidence>
<accession>A0AAD9FSR9</accession>
<keyword evidence="6" id="KW-0732">Signal</keyword>
<comment type="caution">
    <text evidence="8">The sequence shown here is derived from an EMBL/GenBank/DDBJ whole genome shotgun (WGS) entry which is preliminary data.</text>
</comment>
<dbReference type="EMBL" id="JAODAN010000003">
    <property type="protein sequence ID" value="KAK1925451.1"/>
    <property type="molecule type" value="Genomic_DNA"/>
</dbReference>
<evidence type="ECO:0000313" key="9">
    <source>
        <dbReference type="Proteomes" id="UP001182556"/>
    </source>
</evidence>
<dbReference type="InterPro" id="IPR046530">
    <property type="entry name" value="BIM1-like_dom"/>
</dbReference>
<keyword evidence="4 5" id="KW-0472">Membrane</keyword>
<dbReference type="Proteomes" id="UP001182556">
    <property type="component" value="Unassembled WGS sequence"/>
</dbReference>
<sequence length="587" mass="63016">MFVAAAALALLAAPAAMAQYSHASGSDSAVGTLLFPANRGSNSLVAKIAPCQGFQQGFRMDYPVSGGLVSWAATKDIHDIQVRYSTDSNPTSQDQFQNALTNITGGWVGHQCIDGPNFAALGLKAGDEVTMQFTYKTGPGKWDMYECADLRLVSESAFAAGNWDQACLNRVSSTQTKRPSAVNPELARLLEVQEAEAAAANATASEALTHSHSGLNNVESGVVGAMVSLGSVLTLLAIAYFAGVVGFGKKAKKARQSTFVDNSMGYHGPTDPNPESGNAALWEYGYVPSLALGIVGVVAFLVISAPHLLYLFQKRGTRSVHGLFFFAALIEALGYGARLYSHRHPFGGMPFLIGIYLIQIATVLITAALYKSIQRVIKYFPVPEGQQLSPMRPRSLITLFVILDVVWVLMQIAGQYFVSGAKSAEITDDDPMFAVGTSGLIFLAGNVLQAITIIIVSAFVWVILRRANRILVNADPNVQYPHIKPLLFQVLTSFGLFFIRLVVRIAVGAQGLFEYAGLHEWVFGVFEYTPIFLIIVVWAARPLFKFIFPLGHRHGEGAHVRDDIAVAGATANGPTAAATSSHADAKV</sequence>
<feature type="transmembrane region" description="Helical" evidence="5">
    <location>
        <begin position="290"/>
        <end position="312"/>
    </location>
</feature>
<feature type="transmembrane region" description="Helical" evidence="5">
    <location>
        <begin position="319"/>
        <end position="337"/>
    </location>
</feature>
<reference evidence="8" key="1">
    <citation type="submission" date="2023-02" db="EMBL/GenBank/DDBJ databases">
        <title>Identification and recombinant expression of a fungal hydrolase from Papiliotrema laurentii that hydrolyzes apple cutin and clears colloidal polyester polyurethane.</title>
        <authorList>
            <consortium name="DOE Joint Genome Institute"/>
            <person name="Roman V.A."/>
            <person name="Bojanowski C."/>
            <person name="Crable B.R."/>
            <person name="Wagner D.N."/>
            <person name="Hung C.S."/>
            <person name="Nadeau L.J."/>
            <person name="Schratz L."/>
            <person name="Haridas S."/>
            <person name="Pangilinan J."/>
            <person name="Lipzen A."/>
            <person name="Na H."/>
            <person name="Yan M."/>
            <person name="Ng V."/>
            <person name="Grigoriev I.V."/>
            <person name="Spatafora J.W."/>
            <person name="Barlow D."/>
            <person name="Biffinger J."/>
            <person name="Kelley-Loughnane N."/>
            <person name="Varaljay V.A."/>
            <person name="Crookes-Goodson W.J."/>
        </authorList>
    </citation>
    <scope>NUCLEOTIDE SEQUENCE</scope>
    <source>
        <strain evidence="8">5307AH</strain>
    </source>
</reference>
<comment type="subcellular location">
    <subcellularLocation>
        <location evidence="1">Membrane</location>
        <topology evidence="1">Multi-pass membrane protein</topology>
    </subcellularLocation>
</comment>
<evidence type="ECO:0000256" key="2">
    <source>
        <dbReference type="ARBA" id="ARBA00022692"/>
    </source>
</evidence>
<evidence type="ECO:0000256" key="5">
    <source>
        <dbReference type="SAM" id="Phobius"/>
    </source>
</evidence>
<keyword evidence="2 5" id="KW-0812">Transmembrane</keyword>
<gene>
    <name evidence="8" type="ORF">DB88DRAFT_538890</name>
</gene>
<dbReference type="Pfam" id="PF20238">
    <property type="entry name" value="BIM1-like_dom"/>
    <property type="match status" value="1"/>
</dbReference>
<keyword evidence="3 5" id="KW-1133">Transmembrane helix</keyword>
<feature type="chain" id="PRO_5042102774" description="Copper acquisition factor BIM1-like domain-containing protein" evidence="6">
    <location>
        <begin position="19"/>
        <end position="587"/>
    </location>
</feature>
<dbReference type="Pfam" id="PF04479">
    <property type="entry name" value="RTA1"/>
    <property type="match status" value="1"/>
</dbReference>
<feature type="transmembrane region" description="Helical" evidence="5">
    <location>
        <begin position="396"/>
        <end position="418"/>
    </location>
</feature>
<dbReference type="PANTHER" id="PTHR31465">
    <property type="entry name" value="PROTEIN RTA1-RELATED"/>
    <property type="match status" value="1"/>
</dbReference>
<dbReference type="AlphaFoldDB" id="A0AAD9FSR9"/>
<evidence type="ECO:0000313" key="8">
    <source>
        <dbReference type="EMBL" id="KAK1925451.1"/>
    </source>
</evidence>
<proteinExistence type="predicted"/>